<keyword evidence="2" id="KW-0812">Transmembrane</keyword>
<reference evidence="3 4" key="1">
    <citation type="submission" date="2022-09" db="EMBL/GenBank/DDBJ databases">
        <authorList>
            <person name="Palmer J.M."/>
        </authorList>
    </citation>
    <scope>NUCLEOTIDE SEQUENCE [LARGE SCALE GENOMIC DNA]</scope>
    <source>
        <strain evidence="3 4">DSM 7382</strain>
    </source>
</reference>
<keyword evidence="4" id="KW-1185">Reference proteome</keyword>
<sequence>MTSTNSLPGTRISLDPTGSPLVVRPFISFKAIGDMTVCEPGEFTWSDSGNIGEASLFVTNNLSTELTPLPSGVDAIQVFLVRLPDSGANSSNTFWWSQVNVPAGTYVIKATSPYLLVPSFSLPFGVNNGTDFSCLESSSPSSIPTMVASSSSSSNRLAGAIAGAVIGGVALLATVIALLFLLRRASKQRSKRANGDLGNLGRWNGLSSRESNIGALPTADDLKKHRKTETMDTMVGVTIASRKDAMGSDDDDLSTLAEEKSIKYGSGIKDIKGVEVQTHARRASTSSAPTSPISPSRMSFARAPSPPETIAMDNLSGK</sequence>
<gene>
    <name evidence="3" type="ORF">QCA50_014362</name>
</gene>
<dbReference type="EMBL" id="JASBNA010000035">
    <property type="protein sequence ID" value="KAK7682562.1"/>
    <property type="molecule type" value="Genomic_DNA"/>
</dbReference>
<comment type="caution">
    <text evidence="3">The sequence shown here is derived from an EMBL/GenBank/DDBJ whole genome shotgun (WGS) entry which is preliminary data.</text>
</comment>
<keyword evidence="2" id="KW-0472">Membrane</keyword>
<evidence type="ECO:0000256" key="2">
    <source>
        <dbReference type="SAM" id="Phobius"/>
    </source>
</evidence>
<evidence type="ECO:0000313" key="3">
    <source>
        <dbReference type="EMBL" id="KAK7682562.1"/>
    </source>
</evidence>
<proteinExistence type="predicted"/>
<dbReference type="AlphaFoldDB" id="A0AAW0FTE1"/>
<organism evidence="3 4">
    <name type="scientific">Cerrena zonata</name>
    <dbReference type="NCBI Taxonomy" id="2478898"/>
    <lineage>
        <taxon>Eukaryota</taxon>
        <taxon>Fungi</taxon>
        <taxon>Dikarya</taxon>
        <taxon>Basidiomycota</taxon>
        <taxon>Agaricomycotina</taxon>
        <taxon>Agaricomycetes</taxon>
        <taxon>Polyporales</taxon>
        <taxon>Cerrenaceae</taxon>
        <taxon>Cerrena</taxon>
    </lineage>
</organism>
<protein>
    <submittedName>
        <fullName evidence="3">Uncharacterized protein</fullName>
    </submittedName>
</protein>
<evidence type="ECO:0000313" key="4">
    <source>
        <dbReference type="Proteomes" id="UP001385951"/>
    </source>
</evidence>
<keyword evidence="2" id="KW-1133">Transmembrane helix</keyword>
<dbReference type="Proteomes" id="UP001385951">
    <property type="component" value="Unassembled WGS sequence"/>
</dbReference>
<dbReference type="CDD" id="cd12087">
    <property type="entry name" value="TM_EGFR-like"/>
    <property type="match status" value="1"/>
</dbReference>
<feature type="region of interest" description="Disordered" evidence="1">
    <location>
        <begin position="274"/>
        <end position="318"/>
    </location>
</feature>
<accession>A0AAW0FTE1</accession>
<evidence type="ECO:0000256" key="1">
    <source>
        <dbReference type="SAM" id="MobiDB-lite"/>
    </source>
</evidence>
<feature type="transmembrane region" description="Helical" evidence="2">
    <location>
        <begin position="157"/>
        <end position="182"/>
    </location>
</feature>
<feature type="compositionally biased region" description="Low complexity" evidence="1">
    <location>
        <begin position="283"/>
        <end position="297"/>
    </location>
</feature>
<name>A0AAW0FTE1_9APHY</name>